<evidence type="ECO:0000256" key="7">
    <source>
        <dbReference type="ARBA" id="ARBA00023315"/>
    </source>
</evidence>
<proteinExistence type="inferred from homology"/>
<sequence>MKPLETLLADAARSERRIVLSEGTDPRVIEAALMARHARAARIVLVGPESEIATALAAHGPVPDGIDIADPETSPDLPRMARTYHELRRHKGVDEVAALAAARQPHVFAALMVRLGLADGTLGGAQLTTAEIVRTAIQVIGKAPEAKLVSSFFLMLFCERHHATKGAHVFSDAGLVVDPTAEEMAEIARASAASLEALVGETPRVAMLSFSTRGSAAHERVSKVAEATQLLRATAPGLAVDGEIQFDAAFVPEVAAAKARNSALGGRANVFVFPNLDAGNIAYKIAQRVGGAIAVGPVLQGLAKPANDLSRGCSAEDILHMIAVTSAQCAATNRNAARLAGAAQPA</sequence>
<dbReference type="InterPro" id="IPR042112">
    <property type="entry name" value="P_AcTrfase_dom2"/>
</dbReference>
<dbReference type="InterPro" id="IPR042113">
    <property type="entry name" value="P_AcTrfase_dom1"/>
</dbReference>
<dbReference type="PIRSF" id="PIRSF000428">
    <property type="entry name" value="P_Ac_trans"/>
    <property type="match status" value="1"/>
</dbReference>
<organism evidence="11 12">
    <name type="scientific">Limimaricola soesokkakensis</name>
    <dbReference type="NCBI Taxonomy" id="1343159"/>
    <lineage>
        <taxon>Bacteria</taxon>
        <taxon>Pseudomonadati</taxon>
        <taxon>Pseudomonadota</taxon>
        <taxon>Alphaproteobacteria</taxon>
        <taxon>Rhodobacterales</taxon>
        <taxon>Paracoccaceae</taxon>
        <taxon>Limimaricola</taxon>
    </lineage>
</organism>
<dbReference type="InterPro" id="IPR012147">
    <property type="entry name" value="P_Ac_Bu_trans"/>
</dbReference>
<dbReference type="NCBIfam" id="NF007233">
    <property type="entry name" value="PRK09653.1"/>
    <property type="match status" value="1"/>
</dbReference>
<evidence type="ECO:0000256" key="5">
    <source>
        <dbReference type="ARBA" id="ARBA00021528"/>
    </source>
</evidence>
<gene>
    <name evidence="11" type="primary">pta</name>
    <name evidence="10" type="ORF">CLV79_10599</name>
    <name evidence="11" type="ORF">LOS8367_02073</name>
</gene>
<dbReference type="RefSeq" id="WP_085896408.1">
    <property type="nucleotide sequence ID" value="NZ_FWFY01000005.1"/>
</dbReference>
<comment type="pathway">
    <text evidence="2">Metabolic intermediate biosynthesis; acetyl-CoA biosynthesis; acetyl-CoA from acetate: step 2/2.</text>
</comment>
<evidence type="ECO:0000256" key="8">
    <source>
        <dbReference type="ARBA" id="ARBA00031108"/>
    </source>
</evidence>
<evidence type="ECO:0000313" key="13">
    <source>
        <dbReference type="Proteomes" id="UP000240624"/>
    </source>
</evidence>
<evidence type="ECO:0000256" key="2">
    <source>
        <dbReference type="ARBA" id="ARBA00004989"/>
    </source>
</evidence>
<dbReference type="NCBIfam" id="TIGR00651">
    <property type="entry name" value="pta"/>
    <property type="match status" value="1"/>
</dbReference>
<keyword evidence="13" id="KW-1185">Reference proteome</keyword>
<dbReference type="GO" id="GO:0008959">
    <property type="term" value="F:phosphate acetyltransferase activity"/>
    <property type="evidence" value="ECO:0007669"/>
    <property type="project" value="UniProtKB-EC"/>
</dbReference>
<evidence type="ECO:0000313" key="10">
    <source>
        <dbReference type="EMBL" id="PSK86392.1"/>
    </source>
</evidence>
<dbReference type="Gene3D" id="3.40.50.10950">
    <property type="match status" value="1"/>
</dbReference>
<keyword evidence="7 11" id="KW-0012">Acyltransferase</keyword>
<protein>
    <recommendedName>
        <fullName evidence="5">Phosphate acetyltransferase</fullName>
        <ecNumber evidence="4">2.3.1.8</ecNumber>
    </recommendedName>
    <alternativeName>
        <fullName evidence="8">Phosphotransacetylase</fullName>
    </alternativeName>
</protein>
<dbReference type="Proteomes" id="UP000240624">
    <property type="component" value="Unassembled WGS sequence"/>
</dbReference>
<dbReference type="SUPFAM" id="SSF53659">
    <property type="entry name" value="Isocitrate/Isopropylmalate dehydrogenase-like"/>
    <property type="match status" value="1"/>
</dbReference>
<evidence type="ECO:0000256" key="6">
    <source>
        <dbReference type="ARBA" id="ARBA00022679"/>
    </source>
</evidence>
<dbReference type="PANTHER" id="PTHR43356">
    <property type="entry name" value="PHOSPHATE ACETYLTRANSFERASE"/>
    <property type="match status" value="1"/>
</dbReference>
<dbReference type="InterPro" id="IPR050500">
    <property type="entry name" value="Phos_Acetyltrans/Butyryltrans"/>
</dbReference>
<keyword evidence="6 11" id="KW-0808">Transferase</keyword>
<dbReference type="Proteomes" id="UP000193495">
    <property type="component" value="Unassembled WGS sequence"/>
</dbReference>
<dbReference type="OrthoDB" id="9808984at2"/>
<name>A0A1X6ZBR8_9RHOB</name>
<dbReference type="EC" id="2.3.1.8" evidence="4"/>
<evidence type="ECO:0000256" key="1">
    <source>
        <dbReference type="ARBA" id="ARBA00000705"/>
    </source>
</evidence>
<dbReference type="Gene3D" id="3.40.50.10750">
    <property type="entry name" value="Isocitrate/Isopropylmalate dehydrogenase-like"/>
    <property type="match status" value="1"/>
</dbReference>
<dbReference type="InterPro" id="IPR002505">
    <property type="entry name" value="PTA_PTB"/>
</dbReference>
<dbReference type="PANTHER" id="PTHR43356:SF3">
    <property type="entry name" value="PHOSPHATE ACETYLTRANSFERASE"/>
    <property type="match status" value="1"/>
</dbReference>
<evidence type="ECO:0000259" key="9">
    <source>
        <dbReference type="Pfam" id="PF01515"/>
    </source>
</evidence>
<dbReference type="InterPro" id="IPR004614">
    <property type="entry name" value="P_AcTrfase"/>
</dbReference>
<dbReference type="AlphaFoldDB" id="A0A1X6ZBR8"/>
<accession>A0A1X6ZBR8</accession>
<reference evidence="11 12" key="1">
    <citation type="submission" date="2017-03" db="EMBL/GenBank/DDBJ databases">
        <authorList>
            <person name="Afonso C.L."/>
            <person name="Miller P.J."/>
            <person name="Scott M.A."/>
            <person name="Spackman E."/>
            <person name="Goraichik I."/>
            <person name="Dimitrov K.M."/>
            <person name="Suarez D.L."/>
            <person name="Swayne D.E."/>
        </authorList>
    </citation>
    <scope>NUCLEOTIDE SEQUENCE [LARGE SCALE GENOMIC DNA]</scope>
    <source>
        <strain evidence="11 12">CECT 8367</strain>
    </source>
</reference>
<evidence type="ECO:0000313" key="12">
    <source>
        <dbReference type="Proteomes" id="UP000193495"/>
    </source>
</evidence>
<dbReference type="EMBL" id="FWFY01000005">
    <property type="protein sequence ID" value="SLN46669.1"/>
    <property type="molecule type" value="Genomic_DNA"/>
</dbReference>
<dbReference type="Pfam" id="PF01515">
    <property type="entry name" value="PTA_PTB"/>
    <property type="match status" value="1"/>
</dbReference>
<evidence type="ECO:0000256" key="4">
    <source>
        <dbReference type="ARBA" id="ARBA00012707"/>
    </source>
</evidence>
<dbReference type="EMBL" id="PYGB01000005">
    <property type="protein sequence ID" value="PSK86392.1"/>
    <property type="molecule type" value="Genomic_DNA"/>
</dbReference>
<reference evidence="10 13" key="2">
    <citation type="submission" date="2018-03" db="EMBL/GenBank/DDBJ databases">
        <title>Genomic Encyclopedia of Archaeal and Bacterial Type Strains, Phase II (KMG-II): from individual species to whole genera.</title>
        <authorList>
            <person name="Goeker M."/>
        </authorList>
    </citation>
    <scope>NUCLEOTIDE SEQUENCE [LARGE SCALE GENOMIC DNA]</scope>
    <source>
        <strain evidence="10 13">DSM 29956</strain>
    </source>
</reference>
<comment type="catalytic activity">
    <reaction evidence="1">
        <text>acetyl-CoA + phosphate = acetyl phosphate + CoA</text>
        <dbReference type="Rhea" id="RHEA:19521"/>
        <dbReference type="ChEBI" id="CHEBI:22191"/>
        <dbReference type="ChEBI" id="CHEBI:43474"/>
        <dbReference type="ChEBI" id="CHEBI:57287"/>
        <dbReference type="ChEBI" id="CHEBI:57288"/>
        <dbReference type="EC" id="2.3.1.8"/>
    </reaction>
</comment>
<evidence type="ECO:0000256" key="3">
    <source>
        <dbReference type="ARBA" id="ARBA00005656"/>
    </source>
</evidence>
<feature type="domain" description="Phosphate acetyl/butaryl transferase" evidence="9">
    <location>
        <begin position="5"/>
        <end position="325"/>
    </location>
</feature>
<comment type="similarity">
    <text evidence="3">Belongs to the phosphate acetyltransferase and butyryltransferase family.</text>
</comment>
<evidence type="ECO:0000313" key="11">
    <source>
        <dbReference type="EMBL" id="SLN46669.1"/>
    </source>
</evidence>